<evidence type="ECO:0000313" key="2">
    <source>
        <dbReference type="Proteomes" id="UP000594261"/>
    </source>
</evidence>
<name>A0A7N2MP05_QUELO</name>
<protein>
    <submittedName>
        <fullName evidence="1">Uncharacterized protein</fullName>
    </submittedName>
</protein>
<proteinExistence type="predicted"/>
<dbReference type="InParanoid" id="A0A7N2MP05"/>
<dbReference type="Gramene" id="QL09p051094:mrna">
    <property type="protein sequence ID" value="QL09p051094:mrna"/>
    <property type="gene ID" value="QL09p051094"/>
</dbReference>
<dbReference type="EnsemblPlants" id="QL09p051094:mrna">
    <property type="protein sequence ID" value="QL09p051094:mrna"/>
    <property type="gene ID" value="QL09p051094"/>
</dbReference>
<organism evidence="1 2">
    <name type="scientific">Quercus lobata</name>
    <name type="common">Valley oak</name>
    <dbReference type="NCBI Taxonomy" id="97700"/>
    <lineage>
        <taxon>Eukaryota</taxon>
        <taxon>Viridiplantae</taxon>
        <taxon>Streptophyta</taxon>
        <taxon>Embryophyta</taxon>
        <taxon>Tracheophyta</taxon>
        <taxon>Spermatophyta</taxon>
        <taxon>Magnoliopsida</taxon>
        <taxon>eudicotyledons</taxon>
        <taxon>Gunneridae</taxon>
        <taxon>Pentapetalae</taxon>
        <taxon>rosids</taxon>
        <taxon>fabids</taxon>
        <taxon>Fagales</taxon>
        <taxon>Fagaceae</taxon>
        <taxon>Quercus</taxon>
    </lineage>
</organism>
<dbReference type="EMBL" id="LRBV02000009">
    <property type="status" value="NOT_ANNOTATED_CDS"/>
    <property type="molecule type" value="Genomic_DNA"/>
</dbReference>
<accession>A0A7N2MP05</accession>
<reference evidence="1 2" key="1">
    <citation type="journal article" date="2016" name="G3 (Bethesda)">
        <title>First Draft Assembly and Annotation of the Genome of a California Endemic Oak Quercus lobata Nee (Fagaceae).</title>
        <authorList>
            <person name="Sork V.L."/>
            <person name="Fitz-Gibbon S.T."/>
            <person name="Puiu D."/>
            <person name="Crepeau M."/>
            <person name="Gugger P.F."/>
            <person name="Sherman R."/>
            <person name="Stevens K."/>
            <person name="Langley C.H."/>
            <person name="Pellegrini M."/>
            <person name="Salzberg S.L."/>
        </authorList>
    </citation>
    <scope>NUCLEOTIDE SEQUENCE [LARGE SCALE GENOMIC DNA]</scope>
    <source>
        <strain evidence="1 2">cv. SW786</strain>
    </source>
</reference>
<evidence type="ECO:0000313" key="1">
    <source>
        <dbReference type="EnsemblPlants" id="QL09p051094:mrna"/>
    </source>
</evidence>
<keyword evidence="2" id="KW-1185">Reference proteome</keyword>
<dbReference type="AlphaFoldDB" id="A0A7N2MP05"/>
<dbReference type="Proteomes" id="UP000594261">
    <property type="component" value="Chromosome 9"/>
</dbReference>
<reference evidence="1" key="2">
    <citation type="submission" date="2021-01" db="UniProtKB">
        <authorList>
            <consortium name="EnsemblPlants"/>
        </authorList>
    </citation>
    <scope>IDENTIFICATION</scope>
</reference>
<sequence>MCSFPFTHKNLCEVVVDDEESKAVVVRASVIGLLLHRRPLKFQKGWVSYISFRPCIQHVLDGRVAGDLDVEAAASNSEEKGINLPREDEQVKKVGLDTNGAATTARVVVVKAFQNQMDGKFCNTNV</sequence>